<keyword evidence="2" id="KW-1185">Reference proteome</keyword>
<organism evidence="1 2">
    <name type="scientific">Tanacetum coccineum</name>
    <dbReference type="NCBI Taxonomy" id="301880"/>
    <lineage>
        <taxon>Eukaryota</taxon>
        <taxon>Viridiplantae</taxon>
        <taxon>Streptophyta</taxon>
        <taxon>Embryophyta</taxon>
        <taxon>Tracheophyta</taxon>
        <taxon>Spermatophyta</taxon>
        <taxon>Magnoliopsida</taxon>
        <taxon>eudicotyledons</taxon>
        <taxon>Gunneridae</taxon>
        <taxon>Pentapetalae</taxon>
        <taxon>asterids</taxon>
        <taxon>campanulids</taxon>
        <taxon>Asterales</taxon>
        <taxon>Asteraceae</taxon>
        <taxon>Asteroideae</taxon>
        <taxon>Anthemideae</taxon>
        <taxon>Anthemidinae</taxon>
        <taxon>Tanacetum</taxon>
    </lineage>
</organism>
<evidence type="ECO:0000313" key="2">
    <source>
        <dbReference type="Proteomes" id="UP001151760"/>
    </source>
</evidence>
<protein>
    <submittedName>
        <fullName evidence="1">Zinc finger, CCHC-type containing protein</fullName>
    </submittedName>
</protein>
<sequence>MKALLEQEGLAIALELLLAAIIVAYDNVIQKKAYNALILCLGDWVLREITKETTAAGIWKILETLYITKSLANHLYLKKKLYTFHMHLGKSQSKHIDEFHKLVGDLAAIDTAISDEDQALLLLTSLPSELQRIMEAKRYGGEGLYVWGRSGQIDIEYNHKKSQCFVRNKDQVSTSRVDGYVSELRRNVISLGTLEKEDYTVKMQSGKIKIIKGSLVVLSETRRANCVYTMNGQKKTKKTLKGRKQLGGFQTRCQIKTVNVLDSCNQGSMKSRVAKHLGVAGKHQQNGLVEETNMTLLAKVCCFLIQFGLSKVFWAEDTTMYTYLVNRSPSSTIGFKIPIDMLGFLGWLASIKQGMLEPVKVKCIFLRFHEGIVGTGSMQVLHGFKFEVEPLGDHTFEVEPQENVDQGADGMVFLADAWLRSGLPRVFLVKAKGSVLGLEIIRDRSGNTLRVSQSWIHNEKLIETLLEGHSILSLKDSLSGDCDVEKNRSLKANLQHMEALSTTEAGYMMKERWLKGLLTESGYELRLVASIATGAFVKGGSQSEVPAQVEVDAYRLDTPMTERVRWSCMPNSFIELEITNVDMRLAIADMHLKHISLAREMPLHPDIDARNKSKLRHLMGQWVLQADASSTLKCSTNVAISTRRCTIGKIHSIKGPILEDGPNFETTFRLFHGQNGVVLLFEPSSSHIPHRASLCLGESSILVSFIRKTLGLWFQSIECRPDRIFLTAFEGWLRAETHWEDRRDHRPGSVEKSMSF</sequence>
<name>A0ABQ5G5P0_9ASTR</name>
<dbReference type="InterPro" id="IPR036397">
    <property type="entry name" value="RNaseH_sf"/>
</dbReference>
<dbReference type="Gene3D" id="3.30.420.10">
    <property type="entry name" value="Ribonuclease H-like superfamily/Ribonuclease H"/>
    <property type="match status" value="1"/>
</dbReference>
<reference evidence="1" key="2">
    <citation type="submission" date="2022-01" db="EMBL/GenBank/DDBJ databases">
        <authorList>
            <person name="Yamashiro T."/>
            <person name="Shiraishi A."/>
            <person name="Satake H."/>
            <person name="Nakayama K."/>
        </authorList>
    </citation>
    <scope>NUCLEOTIDE SEQUENCE</scope>
</reference>
<gene>
    <name evidence="1" type="ORF">Tco_1029689</name>
</gene>
<dbReference type="EMBL" id="BQNB010018073">
    <property type="protein sequence ID" value="GJT70403.1"/>
    <property type="molecule type" value="Genomic_DNA"/>
</dbReference>
<dbReference type="Proteomes" id="UP001151760">
    <property type="component" value="Unassembled WGS sequence"/>
</dbReference>
<accession>A0ABQ5G5P0</accession>
<evidence type="ECO:0000313" key="1">
    <source>
        <dbReference type="EMBL" id="GJT70403.1"/>
    </source>
</evidence>
<proteinExistence type="predicted"/>
<dbReference type="Pfam" id="PF14223">
    <property type="entry name" value="Retrotran_gag_2"/>
    <property type="match status" value="1"/>
</dbReference>
<dbReference type="SUPFAM" id="SSF53098">
    <property type="entry name" value="Ribonuclease H-like"/>
    <property type="match status" value="1"/>
</dbReference>
<reference evidence="1" key="1">
    <citation type="journal article" date="2022" name="Int. J. Mol. Sci.">
        <title>Draft Genome of Tanacetum Coccineum: Genomic Comparison of Closely Related Tanacetum-Family Plants.</title>
        <authorList>
            <person name="Yamashiro T."/>
            <person name="Shiraishi A."/>
            <person name="Nakayama K."/>
            <person name="Satake H."/>
        </authorList>
    </citation>
    <scope>NUCLEOTIDE SEQUENCE</scope>
</reference>
<dbReference type="InterPro" id="IPR012337">
    <property type="entry name" value="RNaseH-like_sf"/>
</dbReference>
<comment type="caution">
    <text evidence="1">The sequence shown here is derived from an EMBL/GenBank/DDBJ whole genome shotgun (WGS) entry which is preliminary data.</text>
</comment>